<name>A0A5K1VL72_ENTHI</name>
<dbReference type="Gene3D" id="2.30.29.30">
    <property type="entry name" value="Pleckstrin-homology domain (PH domain)/Phosphotyrosine-binding domain (PTB)"/>
    <property type="match status" value="1"/>
</dbReference>
<dbReference type="GO" id="GO:0030036">
    <property type="term" value="P:actin cytoskeleton organization"/>
    <property type="evidence" value="ECO:0007669"/>
    <property type="project" value="TreeGrafter"/>
</dbReference>
<feature type="region of interest" description="Disordered" evidence="1">
    <location>
        <begin position="190"/>
        <end position="228"/>
    </location>
</feature>
<dbReference type="VEuPathDB" id="AmoebaDB:EHI_188950"/>
<dbReference type="AlphaFoldDB" id="A0A5K1VL72"/>
<dbReference type="SUPFAM" id="SSF50729">
    <property type="entry name" value="PH domain-like"/>
    <property type="match status" value="1"/>
</dbReference>
<dbReference type="SMART" id="SM00233">
    <property type="entry name" value="PH"/>
    <property type="match status" value="1"/>
</dbReference>
<dbReference type="InterPro" id="IPR011993">
    <property type="entry name" value="PH-like_dom_sf"/>
</dbReference>
<dbReference type="InterPro" id="IPR001849">
    <property type="entry name" value="PH_domain"/>
</dbReference>
<evidence type="ECO:0000313" key="3">
    <source>
        <dbReference type="EMBL" id="GAT95633.1"/>
    </source>
</evidence>
<feature type="compositionally biased region" description="Low complexity" evidence="1">
    <location>
        <begin position="190"/>
        <end position="202"/>
    </location>
</feature>
<proteinExistence type="predicted"/>
<protein>
    <submittedName>
        <fullName evidence="3">Ph domain containing protein</fullName>
    </submittedName>
</protein>
<organism evidence="3 4">
    <name type="scientific">Entamoeba histolytica</name>
    <dbReference type="NCBI Taxonomy" id="5759"/>
    <lineage>
        <taxon>Eukaryota</taxon>
        <taxon>Amoebozoa</taxon>
        <taxon>Evosea</taxon>
        <taxon>Archamoebae</taxon>
        <taxon>Mastigamoebida</taxon>
        <taxon>Entamoebidae</taxon>
        <taxon>Entamoeba</taxon>
    </lineage>
</organism>
<comment type="caution">
    <text evidence="3">The sequence shown here is derived from an EMBL/GenBank/DDBJ whole genome shotgun (WGS) entry which is preliminary data.</text>
</comment>
<evidence type="ECO:0000256" key="1">
    <source>
        <dbReference type="SAM" id="MobiDB-lite"/>
    </source>
</evidence>
<sequence>MQNVSVAQLMPCEYESWGTKEGGGYKNWKKRYFVLKDKKLWYFDNKDSVSAKGCIELNVDAHVEDASDEFKGKCVLAINSKDKKGDRRYLIEVDNPSTLIDFIKHIENSIHPESTKKSYLDSLKTKGIPESIMSPKIQTPMASSPSSNNNDDLLIKPKKVPLGMNPLQMAMAGEMKKTIGAPDASVPISYLSNSPNSSSNQLPPVPPVNPGRKALSQKTNPLVEENREKQQALLREGDSDVIYVNRQLPSYLGRNNINPTREYFTFLTGDKSKVLDYWISSVPSQIKLEKNKTINYVMSVASDCDYVTYKVSGPQENMGLGIADFFSLVESASDGIDKMNLYGSKICPERIGSYIQLCSSENAIEGGYIFCGDLLSSEAFNMIDSGNALIVLNQFEKECSNIKIITSVEKDMSSVEPQFTRFTFDIYGKNTASKIEVIKSVLTKFGCGDKGDQLMAVFQSFDSDCSLSVSLLLTPNDLAQISIIINNPKAVQVSVFLGLDENKNLQIHNELVSLYGPPKAVECVLIMDGFKMGIYKQKLLVNVIYDIGCESSE</sequence>
<dbReference type="PANTHER" id="PTHR12092:SF16">
    <property type="entry name" value="PH DOMAIN-CONTAINING PROTEIN"/>
    <property type="match status" value="1"/>
</dbReference>
<dbReference type="GO" id="GO:0005886">
    <property type="term" value="C:plasma membrane"/>
    <property type="evidence" value="ECO:0007669"/>
    <property type="project" value="TreeGrafter"/>
</dbReference>
<evidence type="ECO:0000313" key="4">
    <source>
        <dbReference type="Proteomes" id="UP000078387"/>
    </source>
</evidence>
<dbReference type="Proteomes" id="UP000078387">
    <property type="component" value="Unassembled WGS sequence"/>
</dbReference>
<dbReference type="Pfam" id="PF00169">
    <property type="entry name" value="PH"/>
    <property type="match status" value="1"/>
</dbReference>
<dbReference type="PROSITE" id="PS50003">
    <property type="entry name" value="PH_DOMAIN"/>
    <property type="match status" value="1"/>
</dbReference>
<dbReference type="VEuPathDB" id="AmoebaDB:KM1_285050"/>
<gene>
    <name evidence="3" type="ORF">CL6EHI_188950</name>
</gene>
<dbReference type="EMBL" id="BDEQ01000001">
    <property type="protein sequence ID" value="GAT95633.1"/>
    <property type="molecule type" value="Genomic_DNA"/>
</dbReference>
<dbReference type="PANTHER" id="PTHR12092">
    <property type="entry name" value="PLECKSTRIN"/>
    <property type="match status" value="1"/>
</dbReference>
<evidence type="ECO:0000259" key="2">
    <source>
        <dbReference type="PROSITE" id="PS50003"/>
    </source>
</evidence>
<reference evidence="3 4" key="1">
    <citation type="submission" date="2016-05" db="EMBL/GenBank/DDBJ databases">
        <title>First whole genome sequencing of Entamoeba histolytica HM1:IMSS-clone-6.</title>
        <authorList>
            <person name="Mukherjee Avik.K."/>
            <person name="Izumyama S."/>
            <person name="Nakada-Tsukui K."/>
            <person name="Nozaki T."/>
        </authorList>
    </citation>
    <scope>NUCLEOTIDE SEQUENCE [LARGE SCALE GENOMIC DNA]</scope>
    <source>
        <strain evidence="3 4">HM1:IMSS clone 6</strain>
    </source>
</reference>
<dbReference type="VEuPathDB" id="AmoebaDB:EHI5A_217510"/>
<dbReference type="OMA" id="YWISSIP"/>
<dbReference type="InterPro" id="IPR037370">
    <property type="entry name" value="Pleckstrin"/>
</dbReference>
<dbReference type="VEuPathDB" id="AmoebaDB:EHI7A_186570"/>
<feature type="domain" description="PH" evidence="2">
    <location>
        <begin position="11"/>
        <end position="111"/>
    </location>
</feature>
<dbReference type="VEuPathDB" id="AmoebaDB:EHI8A_242840"/>
<accession>A0A5K1VL72</accession>